<evidence type="ECO:0000256" key="4">
    <source>
        <dbReference type="ARBA" id="ARBA00023136"/>
    </source>
</evidence>
<evidence type="ECO:0000256" key="3">
    <source>
        <dbReference type="ARBA" id="ARBA00022989"/>
    </source>
</evidence>
<dbReference type="RefSeq" id="XP_002507929.1">
    <property type="nucleotide sequence ID" value="XM_002507883.1"/>
</dbReference>
<keyword evidence="3 5" id="KW-1133">Transmembrane helix</keyword>
<proteinExistence type="predicted"/>
<organism evidence="7 8">
    <name type="scientific">Micromonas commoda (strain RCC299 / NOUM17 / CCMP2709)</name>
    <name type="common">Picoplanktonic green alga</name>
    <dbReference type="NCBI Taxonomy" id="296587"/>
    <lineage>
        <taxon>Eukaryota</taxon>
        <taxon>Viridiplantae</taxon>
        <taxon>Chlorophyta</taxon>
        <taxon>Mamiellophyceae</taxon>
        <taxon>Mamiellales</taxon>
        <taxon>Mamiellaceae</taxon>
        <taxon>Micromonas</taxon>
    </lineage>
</organism>
<evidence type="ECO:0000256" key="5">
    <source>
        <dbReference type="SAM" id="Phobius"/>
    </source>
</evidence>
<evidence type="ECO:0000313" key="7">
    <source>
        <dbReference type="EMBL" id="ACO69187.1"/>
    </source>
</evidence>
<dbReference type="OrthoDB" id="423807at2759"/>
<dbReference type="GO" id="GO:1902600">
    <property type="term" value="P:proton transmembrane transport"/>
    <property type="evidence" value="ECO:0007669"/>
    <property type="project" value="InterPro"/>
</dbReference>
<dbReference type="GeneID" id="8245853"/>
<dbReference type="GO" id="GO:0016020">
    <property type="term" value="C:membrane"/>
    <property type="evidence" value="ECO:0007669"/>
    <property type="project" value="UniProtKB-SubCell"/>
</dbReference>
<accession>C1FG34</accession>
<evidence type="ECO:0000256" key="1">
    <source>
        <dbReference type="ARBA" id="ARBA00004141"/>
    </source>
</evidence>
<keyword evidence="8" id="KW-1185">Reference proteome</keyword>
<dbReference type="AlphaFoldDB" id="C1FG34"/>
<keyword evidence="4 5" id="KW-0472">Membrane</keyword>
<dbReference type="InParanoid" id="C1FG34"/>
<dbReference type="InterPro" id="IPR051843">
    <property type="entry name" value="CPA1_transporter"/>
</dbReference>
<evidence type="ECO:0000313" key="8">
    <source>
        <dbReference type="Proteomes" id="UP000002009"/>
    </source>
</evidence>
<dbReference type="PANTHER" id="PTHR31102:SF1">
    <property type="entry name" value="CATION_H+ EXCHANGER DOMAIN-CONTAINING PROTEIN"/>
    <property type="match status" value="1"/>
</dbReference>
<dbReference type="Proteomes" id="UP000002009">
    <property type="component" value="Chromosome 8"/>
</dbReference>
<comment type="subcellular location">
    <subcellularLocation>
        <location evidence="1">Membrane</location>
        <topology evidence="1">Multi-pass membrane protein</topology>
    </subcellularLocation>
</comment>
<keyword evidence="2 5" id="KW-0812">Transmembrane</keyword>
<feature type="transmembrane region" description="Helical" evidence="5">
    <location>
        <begin position="49"/>
        <end position="66"/>
    </location>
</feature>
<evidence type="ECO:0000256" key="2">
    <source>
        <dbReference type="ARBA" id="ARBA00022692"/>
    </source>
</evidence>
<feature type="transmembrane region" description="Helical" evidence="5">
    <location>
        <begin position="20"/>
        <end position="37"/>
    </location>
</feature>
<dbReference type="EMBL" id="CP001575">
    <property type="protein sequence ID" value="ACO69187.1"/>
    <property type="molecule type" value="Genomic_DNA"/>
</dbReference>
<protein>
    <submittedName>
        <fullName evidence="7">Monovalent Cation:Proton antiporter-1 family</fullName>
    </submittedName>
</protein>
<dbReference type="GO" id="GO:0015297">
    <property type="term" value="F:antiporter activity"/>
    <property type="evidence" value="ECO:0007669"/>
    <property type="project" value="InterPro"/>
</dbReference>
<gene>
    <name evidence="7" type="ORF">MICPUN_60721</name>
</gene>
<name>C1FG34_MICCC</name>
<reference evidence="7 8" key="1">
    <citation type="journal article" date="2009" name="Science">
        <title>Green evolution and dynamic adaptations revealed by genomes of the marine picoeukaryotes Micromonas.</title>
        <authorList>
            <person name="Worden A.Z."/>
            <person name="Lee J.H."/>
            <person name="Mock T."/>
            <person name="Rouze P."/>
            <person name="Simmons M.P."/>
            <person name="Aerts A.L."/>
            <person name="Allen A.E."/>
            <person name="Cuvelier M.L."/>
            <person name="Derelle E."/>
            <person name="Everett M.V."/>
            <person name="Foulon E."/>
            <person name="Grimwood J."/>
            <person name="Gundlach H."/>
            <person name="Henrissat B."/>
            <person name="Napoli C."/>
            <person name="McDonald S.M."/>
            <person name="Parker M.S."/>
            <person name="Rombauts S."/>
            <person name="Salamov A."/>
            <person name="Von Dassow P."/>
            <person name="Badger J.H."/>
            <person name="Coutinho P.M."/>
            <person name="Demir E."/>
            <person name="Dubchak I."/>
            <person name="Gentemann C."/>
            <person name="Eikrem W."/>
            <person name="Gready J.E."/>
            <person name="John U."/>
            <person name="Lanier W."/>
            <person name="Lindquist E.A."/>
            <person name="Lucas S."/>
            <person name="Mayer K.F."/>
            <person name="Moreau H."/>
            <person name="Not F."/>
            <person name="Otillar R."/>
            <person name="Panaud O."/>
            <person name="Pangilinan J."/>
            <person name="Paulsen I."/>
            <person name="Piegu B."/>
            <person name="Poliakov A."/>
            <person name="Robbens S."/>
            <person name="Schmutz J."/>
            <person name="Toulza E."/>
            <person name="Wyss T."/>
            <person name="Zelensky A."/>
            <person name="Zhou K."/>
            <person name="Armbrust E.V."/>
            <person name="Bhattacharya D."/>
            <person name="Goodenough U.W."/>
            <person name="Van de Peer Y."/>
            <person name="Grigoriev I.V."/>
        </authorList>
    </citation>
    <scope>NUCLEOTIDE SEQUENCE [LARGE SCALE GENOMIC DNA]</scope>
    <source>
        <strain evidence="8">RCC299 / NOUM17</strain>
    </source>
</reference>
<dbReference type="eggNOG" id="KOG3826">
    <property type="taxonomic scope" value="Eukaryota"/>
</dbReference>
<sequence length="460" mass="46698">MTDERKIPVLRVTPAEAKRALLVLAGVVAWWCASWLAIGPSMEPRGPVFAVYVLLFVATFAGHYVARFPPLPPLLGQLVAGFVMRNVPGLSEAVGEAVDARCSSAMRTAALGVILVRAGLSLDVAAVYRLRWPAARLAFGPSTAEALTVALLAKPALNLPWTYCAVLGYLFAAISPAVVIPSLLRLQDKGYGVKAGVPALVTTAASVDVVYAIAGFGVCAGFLVTAAGGGASSAAWRAPTQIVGGALLGYLAGRALGSITPPDRAVASPGGGSPDAFRVWEVPGETPARRAAWLLGMSLLILFAGAEAEMTGGAALGVIVASAAAAREWGAVDAKACGGVLNVLWNDLAQPLLFALIGAAVDVSRLSGGEVGAGVGLLAAGLCVRGLVAFLAAGGGQLAFTERIFVAIAWMPKATVQAALAGLPLDAAIAFEGGDRNGPETKRAEVILALGVLAILITAP</sequence>
<dbReference type="OMA" id="WAIPTFA"/>
<feature type="domain" description="Cation/H+ exchanger transmembrane" evidence="6">
    <location>
        <begin position="297"/>
        <end position="429"/>
    </location>
</feature>
<dbReference type="Pfam" id="PF00999">
    <property type="entry name" value="Na_H_Exchanger"/>
    <property type="match status" value="2"/>
</dbReference>
<dbReference type="PANTHER" id="PTHR31102">
    <property type="match status" value="1"/>
</dbReference>
<feature type="domain" description="Cation/H+ exchanger transmembrane" evidence="6">
    <location>
        <begin position="56"/>
        <end position="255"/>
    </location>
</feature>
<dbReference type="KEGG" id="mis:MICPUN_60721"/>
<evidence type="ECO:0000259" key="6">
    <source>
        <dbReference type="Pfam" id="PF00999"/>
    </source>
</evidence>
<feature type="transmembrane region" description="Helical" evidence="5">
    <location>
        <begin position="160"/>
        <end position="184"/>
    </location>
</feature>
<dbReference type="InterPro" id="IPR006153">
    <property type="entry name" value="Cation/H_exchanger_TM"/>
</dbReference>